<dbReference type="FunFam" id="1.10.287.130:FF:000002">
    <property type="entry name" value="Two-component osmosensing histidine kinase"/>
    <property type="match status" value="1"/>
</dbReference>
<evidence type="ECO:0000256" key="1">
    <source>
        <dbReference type="ARBA" id="ARBA00000085"/>
    </source>
</evidence>
<evidence type="ECO:0000256" key="7">
    <source>
        <dbReference type="ARBA" id="ARBA00022840"/>
    </source>
</evidence>
<evidence type="ECO:0000256" key="6">
    <source>
        <dbReference type="ARBA" id="ARBA00022777"/>
    </source>
</evidence>
<evidence type="ECO:0000256" key="8">
    <source>
        <dbReference type="ARBA" id="ARBA00023012"/>
    </source>
</evidence>
<evidence type="ECO:0000256" key="2">
    <source>
        <dbReference type="ARBA" id="ARBA00012438"/>
    </source>
</evidence>
<keyword evidence="7" id="KW-0067">ATP-binding</keyword>
<evidence type="ECO:0000256" key="5">
    <source>
        <dbReference type="ARBA" id="ARBA00022741"/>
    </source>
</evidence>
<dbReference type="InterPro" id="IPR005467">
    <property type="entry name" value="His_kinase_dom"/>
</dbReference>
<dbReference type="CDD" id="cd00082">
    <property type="entry name" value="HisKA"/>
    <property type="match status" value="1"/>
</dbReference>
<dbReference type="EMBL" id="JABCLD010001818">
    <property type="protein sequence ID" value="NMU27702.1"/>
    <property type="molecule type" value="Genomic_DNA"/>
</dbReference>
<name>A0A7Y0S7L7_VIBPH</name>
<keyword evidence="8" id="KW-0902">Two-component regulatory system</keyword>
<dbReference type="InterPro" id="IPR036890">
    <property type="entry name" value="HATPase_C_sf"/>
</dbReference>
<feature type="domain" description="Histidine kinase" evidence="9">
    <location>
        <begin position="7"/>
        <end position="132"/>
    </location>
</feature>
<keyword evidence="4" id="KW-0808">Transferase</keyword>
<comment type="catalytic activity">
    <reaction evidence="1">
        <text>ATP + protein L-histidine = ADP + protein N-phospho-L-histidine.</text>
        <dbReference type="EC" id="2.7.13.3"/>
    </reaction>
</comment>
<organism evidence="10 11">
    <name type="scientific">Vibrio parahaemolyticus</name>
    <dbReference type="NCBI Taxonomy" id="670"/>
    <lineage>
        <taxon>Bacteria</taxon>
        <taxon>Pseudomonadati</taxon>
        <taxon>Pseudomonadota</taxon>
        <taxon>Gammaproteobacteria</taxon>
        <taxon>Vibrionales</taxon>
        <taxon>Vibrionaceae</taxon>
        <taxon>Vibrio</taxon>
    </lineage>
</organism>
<keyword evidence="5" id="KW-0547">Nucleotide-binding</keyword>
<dbReference type="Pfam" id="PF00512">
    <property type="entry name" value="HisKA"/>
    <property type="match status" value="1"/>
</dbReference>
<evidence type="ECO:0000259" key="9">
    <source>
        <dbReference type="PROSITE" id="PS50109"/>
    </source>
</evidence>
<dbReference type="GO" id="GO:0005524">
    <property type="term" value="F:ATP binding"/>
    <property type="evidence" value="ECO:0007669"/>
    <property type="project" value="UniProtKB-KW"/>
</dbReference>
<dbReference type="Gene3D" id="3.30.565.10">
    <property type="entry name" value="Histidine kinase-like ATPase, C-terminal domain"/>
    <property type="match status" value="1"/>
</dbReference>
<dbReference type="Proteomes" id="UP000555836">
    <property type="component" value="Unassembled WGS sequence"/>
</dbReference>
<keyword evidence="3" id="KW-0597">Phosphoprotein</keyword>
<dbReference type="GO" id="GO:0000155">
    <property type="term" value="F:phosphorelay sensor kinase activity"/>
    <property type="evidence" value="ECO:0007669"/>
    <property type="project" value="InterPro"/>
</dbReference>
<feature type="non-terminal residue" evidence="10">
    <location>
        <position position="132"/>
    </location>
</feature>
<dbReference type="EC" id="2.7.13.3" evidence="2"/>
<proteinExistence type="predicted"/>
<protein>
    <recommendedName>
        <fullName evidence="2">histidine kinase</fullName>
        <ecNumber evidence="2">2.7.13.3</ecNumber>
    </recommendedName>
</protein>
<dbReference type="InterPro" id="IPR003661">
    <property type="entry name" value="HisK_dim/P_dom"/>
</dbReference>
<dbReference type="PANTHER" id="PTHR43719">
    <property type="entry name" value="TWO-COMPONENT HISTIDINE KINASE"/>
    <property type="match status" value="1"/>
</dbReference>
<dbReference type="PROSITE" id="PS50109">
    <property type="entry name" value="HIS_KIN"/>
    <property type="match status" value="1"/>
</dbReference>
<keyword evidence="6 10" id="KW-0418">Kinase</keyword>
<evidence type="ECO:0000313" key="11">
    <source>
        <dbReference type="Proteomes" id="UP000555836"/>
    </source>
</evidence>
<evidence type="ECO:0000256" key="3">
    <source>
        <dbReference type="ARBA" id="ARBA00022553"/>
    </source>
</evidence>
<dbReference type="InterPro" id="IPR036097">
    <property type="entry name" value="HisK_dim/P_sf"/>
</dbReference>
<reference evidence="10 11" key="1">
    <citation type="submission" date="2020-04" db="EMBL/GenBank/DDBJ databases">
        <title>Whole-genome sequencing of Vibrio spp. from China reveals different genetic environments of blaCTX-M-14 among diverse lineages.</title>
        <authorList>
            <person name="Zheng Z."/>
            <person name="Ye L."/>
            <person name="Chen S."/>
        </authorList>
    </citation>
    <scope>NUCLEOTIDE SEQUENCE [LARGE SCALE GENOMIC DNA]</scope>
    <source>
        <strain evidence="10 11">Vb0574</strain>
    </source>
</reference>
<dbReference type="InterPro" id="IPR050956">
    <property type="entry name" value="2C_system_His_kinase"/>
</dbReference>
<sequence>KSSFLANMSHEIRTPLNGVIGISEVLSDTSLTATQRDYVDTIETSSQLLLSLINDVLDFSKIESGMLLISPHSTCVRESIYDIASIISPKAKEKGIDVQVNISRNTPYHVMLDDHRIRQVVMNFMSNAVKFT</sequence>
<dbReference type="AlphaFoldDB" id="A0A7Y0S7L7"/>
<dbReference type="Gene3D" id="1.10.287.130">
    <property type="match status" value="1"/>
</dbReference>
<feature type="non-terminal residue" evidence="10">
    <location>
        <position position="1"/>
    </location>
</feature>
<comment type="caution">
    <text evidence="10">The sequence shown here is derived from an EMBL/GenBank/DDBJ whole genome shotgun (WGS) entry which is preliminary data.</text>
</comment>
<dbReference type="SUPFAM" id="SSF47384">
    <property type="entry name" value="Homodimeric domain of signal transducing histidine kinase"/>
    <property type="match status" value="1"/>
</dbReference>
<evidence type="ECO:0000256" key="4">
    <source>
        <dbReference type="ARBA" id="ARBA00022679"/>
    </source>
</evidence>
<accession>A0A7Y0S7L7</accession>
<dbReference type="PANTHER" id="PTHR43719:SF28">
    <property type="entry name" value="PEROXIDE STRESS-ACTIVATED HISTIDINE KINASE MAK1-RELATED"/>
    <property type="match status" value="1"/>
</dbReference>
<evidence type="ECO:0000313" key="10">
    <source>
        <dbReference type="EMBL" id="NMU27702.1"/>
    </source>
</evidence>
<gene>
    <name evidence="10" type="ORF">HKB21_19005</name>
</gene>
<dbReference type="SUPFAM" id="SSF55874">
    <property type="entry name" value="ATPase domain of HSP90 chaperone/DNA topoisomerase II/histidine kinase"/>
    <property type="match status" value="1"/>
</dbReference>
<dbReference type="SMART" id="SM00388">
    <property type="entry name" value="HisKA"/>
    <property type="match status" value="1"/>
</dbReference>